<dbReference type="PROSITE" id="PS00893">
    <property type="entry name" value="NUDIX_BOX"/>
    <property type="match status" value="1"/>
</dbReference>
<evidence type="ECO:0000256" key="2">
    <source>
        <dbReference type="ARBA" id="ARBA00022801"/>
    </source>
</evidence>
<dbReference type="GO" id="GO:0016462">
    <property type="term" value="F:pyrophosphatase activity"/>
    <property type="evidence" value="ECO:0007669"/>
    <property type="project" value="UniProtKB-ARBA"/>
</dbReference>
<keyword evidence="2" id="KW-0378">Hydrolase</keyword>
<name>A0A0F9RHX2_9ZZZZ</name>
<dbReference type="CDD" id="cd03671">
    <property type="entry name" value="NUDIX_Ap4A_hydrolase_plant_like"/>
    <property type="match status" value="1"/>
</dbReference>
<comment type="cofactor">
    <cofactor evidence="1">
        <name>Mn(2+)</name>
        <dbReference type="ChEBI" id="CHEBI:29035"/>
    </cofactor>
</comment>
<protein>
    <recommendedName>
        <fullName evidence="3">Nudix hydrolase domain-containing protein</fullName>
    </recommendedName>
</protein>
<dbReference type="PRINTS" id="PR00502">
    <property type="entry name" value="NUDIXFAMILY"/>
</dbReference>
<dbReference type="PANTHER" id="PTHR43736">
    <property type="entry name" value="ADP-RIBOSE PYROPHOSPHATASE"/>
    <property type="match status" value="1"/>
</dbReference>
<dbReference type="Pfam" id="PF00293">
    <property type="entry name" value="NUDIX"/>
    <property type="match status" value="1"/>
</dbReference>
<dbReference type="FunFam" id="3.90.79.10:FF:000001">
    <property type="entry name" value="RNA pyrophosphohydrolase"/>
    <property type="match status" value="1"/>
</dbReference>
<dbReference type="NCBIfam" id="NF001937">
    <property type="entry name" value="PRK00714.1-4"/>
    <property type="match status" value="1"/>
</dbReference>
<dbReference type="InterPro" id="IPR020084">
    <property type="entry name" value="NUDIX_hydrolase_CS"/>
</dbReference>
<feature type="domain" description="Nudix hydrolase" evidence="3">
    <location>
        <begin position="31"/>
        <end position="174"/>
    </location>
</feature>
<dbReference type="InterPro" id="IPR022927">
    <property type="entry name" value="RppH"/>
</dbReference>
<evidence type="ECO:0000259" key="3">
    <source>
        <dbReference type="PROSITE" id="PS51462"/>
    </source>
</evidence>
<dbReference type="NCBIfam" id="NF001934">
    <property type="entry name" value="PRK00714.1-1"/>
    <property type="match status" value="1"/>
</dbReference>
<dbReference type="AlphaFoldDB" id="A0A0F9RHX2"/>
<dbReference type="InterPro" id="IPR015797">
    <property type="entry name" value="NUDIX_hydrolase-like_dom_sf"/>
</dbReference>
<dbReference type="NCBIfam" id="NF001938">
    <property type="entry name" value="PRK00714.1-5"/>
    <property type="match status" value="1"/>
</dbReference>
<organism evidence="4">
    <name type="scientific">marine sediment metagenome</name>
    <dbReference type="NCBI Taxonomy" id="412755"/>
    <lineage>
        <taxon>unclassified sequences</taxon>
        <taxon>metagenomes</taxon>
        <taxon>ecological metagenomes</taxon>
    </lineage>
</organism>
<dbReference type="SUPFAM" id="SSF55811">
    <property type="entry name" value="Nudix"/>
    <property type="match status" value="1"/>
</dbReference>
<dbReference type="Gene3D" id="3.90.79.10">
    <property type="entry name" value="Nucleoside Triphosphate Pyrophosphohydrolase"/>
    <property type="match status" value="1"/>
</dbReference>
<reference evidence="4" key="1">
    <citation type="journal article" date="2015" name="Nature">
        <title>Complex archaea that bridge the gap between prokaryotes and eukaryotes.</title>
        <authorList>
            <person name="Spang A."/>
            <person name="Saw J.H."/>
            <person name="Jorgensen S.L."/>
            <person name="Zaremba-Niedzwiedzka K."/>
            <person name="Martijn J."/>
            <person name="Lind A.E."/>
            <person name="van Eijk R."/>
            <person name="Schleper C."/>
            <person name="Guy L."/>
            <person name="Ettema T.J."/>
        </authorList>
    </citation>
    <scope>NUCLEOTIDE SEQUENCE</scope>
</reference>
<gene>
    <name evidence="4" type="ORF">LCGC14_0575430</name>
</gene>
<sequence>MITYRVLTNYDVIEVLASFNERCRTVIDKDGFRPNVGIILCNDNNEVLWAQRAQHDSWQFPQGGIKADETPEQAVYRELMEEVGLAPEHVQLLGMTSGWLRYRLPKRYLRYGNKPLCIGQKQRWFLLRLTGSESDVNLTRHDKPEFDDWRWENYWQPAKEIVFFKRRVYEKALHELAPLLFPEYKKRIDSQRKF</sequence>
<dbReference type="PANTHER" id="PTHR43736:SF1">
    <property type="entry name" value="DIHYDRONEOPTERIN TRIPHOSPHATE DIPHOSPHATASE"/>
    <property type="match status" value="1"/>
</dbReference>
<dbReference type="InterPro" id="IPR000086">
    <property type="entry name" value="NUDIX_hydrolase_dom"/>
</dbReference>
<comment type="caution">
    <text evidence="4">The sequence shown here is derived from an EMBL/GenBank/DDBJ whole genome shotgun (WGS) entry which is preliminary data.</text>
</comment>
<dbReference type="EMBL" id="LAZR01000857">
    <property type="protein sequence ID" value="KKN56110.1"/>
    <property type="molecule type" value="Genomic_DNA"/>
</dbReference>
<evidence type="ECO:0000256" key="1">
    <source>
        <dbReference type="ARBA" id="ARBA00001936"/>
    </source>
</evidence>
<dbReference type="GO" id="GO:0140098">
    <property type="term" value="F:catalytic activity, acting on RNA"/>
    <property type="evidence" value="ECO:0007669"/>
    <property type="project" value="UniProtKB-ARBA"/>
</dbReference>
<dbReference type="PROSITE" id="PS51462">
    <property type="entry name" value="NUDIX"/>
    <property type="match status" value="1"/>
</dbReference>
<dbReference type="InterPro" id="IPR020476">
    <property type="entry name" value="Nudix_hydrolase"/>
</dbReference>
<evidence type="ECO:0000313" key="4">
    <source>
        <dbReference type="EMBL" id="KKN56110.1"/>
    </source>
</evidence>
<accession>A0A0F9RHX2</accession>
<proteinExistence type="inferred from homology"/>
<dbReference type="HAMAP" id="MF_00298">
    <property type="entry name" value="Nudix_RppH"/>
    <property type="match status" value="1"/>
</dbReference>